<dbReference type="Gene3D" id="3.50.50.60">
    <property type="entry name" value="FAD/NAD(P)-binding domain"/>
    <property type="match status" value="2"/>
</dbReference>
<dbReference type="PANTHER" id="PTHR43734">
    <property type="entry name" value="PHYTOENE DESATURASE"/>
    <property type="match status" value="1"/>
</dbReference>
<feature type="domain" description="Amine oxidase" evidence="2">
    <location>
        <begin position="15"/>
        <end position="504"/>
    </location>
</feature>
<dbReference type="Pfam" id="PF01593">
    <property type="entry name" value="Amino_oxidase"/>
    <property type="match status" value="1"/>
</dbReference>
<dbReference type="InterPro" id="IPR036188">
    <property type="entry name" value="FAD/NAD-bd_sf"/>
</dbReference>
<evidence type="ECO:0000313" key="3">
    <source>
        <dbReference type="EMBL" id="MDV0444806.1"/>
    </source>
</evidence>
<gene>
    <name evidence="3" type="ORF">MmiAt1_03470</name>
</gene>
<protein>
    <recommendedName>
        <fullName evidence="2">Amine oxidase domain-containing protein</fullName>
    </recommendedName>
</protein>
<evidence type="ECO:0000256" key="1">
    <source>
        <dbReference type="SAM" id="MobiDB-lite"/>
    </source>
</evidence>
<accession>A0ABU3VN73</accession>
<keyword evidence="4" id="KW-1185">Reference proteome</keyword>
<name>A0ABU3VN73_9EURY</name>
<dbReference type="PANTHER" id="PTHR43734:SF1">
    <property type="entry name" value="PHYTOENE DESATURASE"/>
    <property type="match status" value="1"/>
</dbReference>
<dbReference type="InterPro" id="IPR002937">
    <property type="entry name" value="Amino_oxidase"/>
</dbReference>
<organism evidence="3 4">
    <name type="scientific">Methanimicrococcus hacksteinii</name>
    <dbReference type="NCBI Taxonomy" id="3028293"/>
    <lineage>
        <taxon>Archaea</taxon>
        <taxon>Methanobacteriati</taxon>
        <taxon>Methanobacteriota</taxon>
        <taxon>Stenosarchaea group</taxon>
        <taxon>Methanomicrobia</taxon>
        <taxon>Methanosarcinales</taxon>
        <taxon>Methanosarcinaceae</taxon>
        <taxon>Methanimicrococcus</taxon>
    </lineage>
</organism>
<comment type="caution">
    <text evidence="3">The sequence shown here is derived from an EMBL/GenBank/DDBJ whole genome shotgun (WGS) entry which is preliminary data.</text>
</comment>
<dbReference type="Proteomes" id="UP001272052">
    <property type="component" value="Unassembled WGS sequence"/>
</dbReference>
<dbReference type="EMBL" id="JAWDKC010000008">
    <property type="protein sequence ID" value="MDV0444806.1"/>
    <property type="molecule type" value="Genomic_DNA"/>
</dbReference>
<evidence type="ECO:0000259" key="2">
    <source>
        <dbReference type="Pfam" id="PF01593"/>
    </source>
</evidence>
<feature type="region of interest" description="Disordered" evidence="1">
    <location>
        <begin position="204"/>
        <end position="265"/>
    </location>
</feature>
<proteinExistence type="predicted"/>
<dbReference type="RefSeq" id="WP_318785217.1">
    <property type="nucleotide sequence ID" value="NZ_JAWDKC010000008.1"/>
</dbReference>
<reference evidence="3 4" key="1">
    <citation type="submission" date="2023-06" db="EMBL/GenBank/DDBJ databases">
        <title>Genome sequence of Methanimicrococcus sp. At1.</title>
        <authorList>
            <person name="Protasov E."/>
            <person name="Platt K."/>
            <person name="Poehlein A."/>
            <person name="Daniel R."/>
            <person name="Brune A."/>
        </authorList>
    </citation>
    <scope>NUCLEOTIDE SEQUENCE [LARGE SCALE GENOMIC DNA]</scope>
    <source>
        <strain evidence="3 4">At1</strain>
    </source>
</reference>
<dbReference type="SUPFAM" id="SSF51905">
    <property type="entry name" value="FAD/NAD(P)-binding domain"/>
    <property type="match status" value="1"/>
</dbReference>
<sequence length="544" mass="60671">MQNDDYDVIVIGGGISGLMSALTLSKHGNRVLVLEKDETVGGNCRSYQKEGFTVDTGPHAITALRGGPLPMLMDQYYVVVPNFQPYGNYYIRTPDASLVRCPTNVHDFLMFDYLPVADRMKLAKTIGGVMLKVSRGEDYSDRSVYECLPKSLSHETLAFANTFSMFMSGRGMKETSVQRMAAGAGVVKEKDKLTPEEYRAIVKGKTDKKEEKADQKDKKTDQMDEKQDQKEEKADKKGEKKKDKKDGKKKEKKSGSEKAKSAEKNDSVLEAFRKTLTHKGGFSTQGYPIGGVQAITDCTLRSMPSLADIKIGTRVQKILTEFDAESNKDKAVGVETADAEYYADLIVHTGFASALPQMMELPVDYVNKLKGINHTVSLSIWLGLDEICPEFDYIGSEVQFEEMPYWGGPISNYDPNLAPQGCQSVGFAFIPQYEDVKSKTDDAYNQLFGLLPNIEKHAVMRHEQITIPEKAAITVRGEFADIRSPIENLYIAGTDTDKRSMGVTRAAYSVIELLGKLNADNKLKRQNDFKGYNFKRDYLPPISE</sequence>
<evidence type="ECO:0000313" key="4">
    <source>
        <dbReference type="Proteomes" id="UP001272052"/>
    </source>
</evidence>